<evidence type="ECO:0000313" key="3">
    <source>
        <dbReference type="Proteomes" id="UP001459277"/>
    </source>
</evidence>
<reference evidence="2 3" key="1">
    <citation type="submission" date="2024-01" db="EMBL/GenBank/DDBJ databases">
        <title>A telomere-to-telomere, gap-free genome of sweet tea (Lithocarpus litseifolius).</title>
        <authorList>
            <person name="Zhou J."/>
        </authorList>
    </citation>
    <scope>NUCLEOTIDE SEQUENCE [LARGE SCALE GENOMIC DNA]</scope>
    <source>
        <strain evidence="2">Zhou-2022a</strain>
        <tissue evidence="2">Leaf</tissue>
    </source>
</reference>
<name>A0AAW2C9H8_9ROSI</name>
<organism evidence="2 3">
    <name type="scientific">Lithocarpus litseifolius</name>
    <dbReference type="NCBI Taxonomy" id="425828"/>
    <lineage>
        <taxon>Eukaryota</taxon>
        <taxon>Viridiplantae</taxon>
        <taxon>Streptophyta</taxon>
        <taxon>Embryophyta</taxon>
        <taxon>Tracheophyta</taxon>
        <taxon>Spermatophyta</taxon>
        <taxon>Magnoliopsida</taxon>
        <taxon>eudicotyledons</taxon>
        <taxon>Gunneridae</taxon>
        <taxon>Pentapetalae</taxon>
        <taxon>rosids</taxon>
        <taxon>fabids</taxon>
        <taxon>Fagales</taxon>
        <taxon>Fagaceae</taxon>
        <taxon>Lithocarpus</taxon>
    </lineage>
</organism>
<comment type="caution">
    <text evidence="2">The sequence shown here is derived from an EMBL/GenBank/DDBJ whole genome shotgun (WGS) entry which is preliminary data.</text>
</comment>
<dbReference type="Proteomes" id="UP001459277">
    <property type="component" value="Unassembled WGS sequence"/>
</dbReference>
<dbReference type="EMBL" id="JAZDWU010000008">
    <property type="protein sequence ID" value="KAK9993764.1"/>
    <property type="molecule type" value="Genomic_DNA"/>
</dbReference>
<accession>A0AAW2C9H8</accession>
<dbReference type="AlphaFoldDB" id="A0AAW2C9H8"/>
<evidence type="ECO:0000256" key="1">
    <source>
        <dbReference type="SAM" id="MobiDB-lite"/>
    </source>
</evidence>
<feature type="compositionally biased region" description="Basic and acidic residues" evidence="1">
    <location>
        <begin position="31"/>
        <end position="44"/>
    </location>
</feature>
<feature type="region of interest" description="Disordered" evidence="1">
    <location>
        <begin position="31"/>
        <end position="59"/>
    </location>
</feature>
<gene>
    <name evidence="2" type="ORF">SO802_023467</name>
</gene>
<sequence length="179" mass="19907">MNKREGTKMVVRKLNQIGEVGCCGCIKIESKKVADSSPSEEQHSFSKRKNGDGSGFPAKRNERKAILMSKMQEAEMFMKLNPTGGVICTNMEPKKVVKSSPSEEQVTVTEPIWLNKQKPGSVIPAKRRSVKGMVFKYVAESMENVFRAPCLPSFPEALKSNKAESCIFNKGKSIYPDRS</sequence>
<evidence type="ECO:0000313" key="2">
    <source>
        <dbReference type="EMBL" id="KAK9993764.1"/>
    </source>
</evidence>
<protein>
    <submittedName>
        <fullName evidence="2">Uncharacterized protein</fullName>
    </submittedName>
</protein>
<proteinExistence type="predicted"/>
<keyword evidence="3" id="KW-1185">Reference proteome</keyword>